<evidence type="ECO:0000313" key="3">
    <source>
        <dbReference type="Proteomes" id="UP000255528"/>
    </source>
</evidence>
<dbReference type="InterPro" id="IPR025474">
    <property type="entry name" value="DUF4325"/>
</dbReference>
<proteinExistence type="predicted"/>
<gene>
    <name evidence="2" type="ORF">NCTC12119_01763</name>
</gene>
<accession>A0A381C5W7</accession>
<name>A0A381C5W7_9ENTR</name>
<dbReference type="RefSeq" id="WP_115628035.1">
    <property type="nucleotide sequence ID" value="NZ_UIGI01000001.1"/>
</dbReference>
<organism evidence="2 3">
    <name type="scientific">Buttiauxella agrestis</name>
    <dbReference type="NCBI Taxonomy" id="82977"/>
    <lineage>
        <taxon>Bacteria</taxon>
        <taxon>Pseudomonadati</taxon>
        <taxon>Pseudomonadota</taxon>
        <taxon>Gammaproteobacteria</taxon>
        <taxon>Enterobacterales</taxon>
        <taxon>Enterobacteriaceae</taxon>
        <taxon>Buttiauxella</taxon>
    </lineage>
</organism>
<dbReference type="Pfam" id="PF14213">
    <property type="entry name" value="DUF4325"/>
    <property type="match status" value="1"/>
</dbReference>
<protein>
    <recommendedName>
        <fullName evidence="1">DUF4325 domain-containing protein</fullName>
    </recommendedName>
</protein>
<evidence type="ECO:0000259" key="1">
    <source>
        <dbReference type="Pfam" id="PF14213"/>
    </source>
</evidence>
<sequence length="104" mass="11708">MKTIYIKDFSKYPGPRYESLGENSGEKFRDSFLIPAIMDNDLVCVDFDGVFGYGSSFLEEAFGGLVRKGISRNKIESLKKNLKSKDPSLTAEVVSYINDALRRI</sequence>
<dbReference type="EMBL" id="UIGI01000001">
    <property type="protein sequence ID" value="SUW63276.1"/>
    <property type="molecule type" value="Genomic_DNA"/>
</dbReference>
<evidence type="ECO:0000313" key="2">
    <source>
        <dbReference type="EMBL" id="SUW63276.1"/>
    </source>
</evidence>
<dbReference type="AlphaFoldDB" id="A0A381C5W7"/>
<feature type="domain" description="DUF4325" evidence="1">
    <location>
        <begin position="24"/>
        <end position="75"/>
    </location>
</feature>
<reference evidence="2 3" key="1">
    <citation type="submission" date="2018-06" db="EMBL/GenBank/DDBJ databases">
        <authorList>
            <consortium name="Pathogen Informatics"/>
            <person name="Doyle S."/>
        </authorList>
    </citation>
    <scope>NUCLEOTIDE SEQUENCE [LARGE SCALE GENOMIC DNA]</scope>
    <source>
        <strain evidence="2 3">NCTC12119</strain>
    </source>
</reference>
<dbReference type="Proteomes" id="UP000255528">
    <property type="component" value="Unassembled WGS sequence"/>
</dbReference>